<evidence type="ECO:0000313" key="2">
    <source>
        <dbReference type="Proteomes" id="UP000821845"/>
    </source>
</evidence>
<organism evidence="1 2">
    <name type="scientific">Hyalomma asiaticum</name>
    <name type="common">Tick</name>
    <dbReference type="NCBI Taxonomy" id="266040"/>
    <lineage>
        <taxon>Eukaryota</taxon>
        <taxon>Metazoa</taxon>
        <taxon>Ecdysozoa</taxon>
        <taxon>Arthropoda</taxon>
        <taxon>Chelicerata</taxon>
        <taxon>Arachnida</taxon>
        <taxon>Acari</taxon>
        <taxon>Parasitiformes</taxon>
        <taxon>Ixodida</taxon>
        <taxon>Ixodoidea</taxon>
        <taxon>Ixodidae</taxon>
        <taxon>Hyalomminae</taxon>
        <taxon>Hyalomma</taxon>
    </lineage>
</organism>
<reference evidence="1" key="1">
    <citation type="submission" date="2020-05" db="EMBL/GenBank/DDBJ databases">
        <title>Large-scale comparative analyses of tick genomes elucidate their genetic diversity and vector capacities.</title>
        <authorList>
            <person name="Jia N."/>
            <person name="Wang J."/>
            <person name="Shi W."/>
            <person name="Du L."/>
            <person name="Sun Y."/>
            <person name="Zhan W."/>
            <person name="Jiang J."/>
            <person name="Wang Q."/>
            <person name="Zhang B."/>
            <person name="Ji P."/>
            <person name="Sakyi L.B."/>
            <person name="Cui X."/>
            <person name="Yuan T."/>
            <person name="Jiang B."/>
            <person name="Yang W."/>
            <person name="Lam T.T.-Y."/>
            <person name="Chang Q."/>
            <person name="Ding S."/>
            <person name="Wang X."/>
            <person name="Zhu J."/>
            <person name="Ruan X."/>
            <person name="Zhao L."/>
            <person name="Wei J."/>
            <person name="Que T."/>
            <person name="Du C."/>
            <person name="Cheng J."/>
            <person name="Dai P."/>
            <person name="Han X."/>
            <person name="Huang E."/>
            <person name="Gao Y."/>
            <person name="Liu J."/>
            <person name="Shao H."/>
            <person name="Ye R."/>
            <person name="Li L."/>
            <person name="Wei W."/>
            <person name="Wang X."/>
            <person name="Wang C."/>
            <person name="Yang T."/>
            <person name="Huo Q."/>
            <person name="Li W."/>
            <person name="Guo W."/>
            <person name="Chen H."/>
            <person name="Zhou L."/>
            <person name="Ni X."/>
            <person name="Tian J."/>
            <person name="Zhou Y."/>
            <person name="Sheng Y."/>
            <person name="Liu T."/>
            <person name="Pan Y."/>
            <person name="Xia L."/>
            <person name="Li J."/>
            <person name="Zhao F."/>
            <person name="Cao W."/>
        </authorList>
    </citation>
    <scope>NUCLEOTIDE SEQUENCE</scope>
    <source>
        <strain evidence="1">Hyas-2018</strain>
    </source>
</reference>
<dbReference type="Proteomes" id="UP000821845">
    <property type="component" value="Chromosome 8"/>
</dbReference>
<evidence type="ECO:0000313" key="1">
    <source>
        <dbReference type="EMBL" id="KAH6923799.1"/>
    </source>
</evidence>
<gene>
    <name evidence="1" type="ORF">HPB50_007150</name>
</gene>
<proteinExistence type="predicted"/>
<keyword evidence="2" id="KW-1185">Reference proteome</keyword>
<protein>
    <submittedName>
        <fullName evidence="1">Uncharacterized protein</fullName>
    </submittedName>
</protein>
<sequence>MAHMYCCAKWCGASGRSGGHFFAIPVDHRFSAWLTYSNRPDLLHTPREQVHRTYRLCSKHFTRDSFTSDACTRLTREAVPSVKVQEPRLRALVHPGPGSTGSFAQALAPPKHSSAREVSLEHANYFSWGSQSDISILDYSLSHRKSAEQNVGDKEEVTLESEGSQQAPHAPTATAETGACSVEGRCTELRSVSTEVNGTKHVVGCTTARGRCGRFKMEEPTMMGAPRKRARLEERAASEPLVSLEAIFRLGKETQRCVVEGEATFNAGHIVCCGITPCTDTVVRVQAFCLETSALKGPPHTVKIDVSKEPCSIRGDCTCKAGLSGHCKQLFATLIYLNR</sequence>
<comment type="caution">
    <text evidence="1">The sequence shown here is derived from an EMBL/GenBank/DDBJ whole genome shotgun (WGS) entry which is preliminary data.</text>
</comment>
<name>A0ACB7RTG1_HYAAI</name>
<accession>A0ACB7RTG1</accession>
<dbReference type="EMBL" id="CM023488">
    <property type="protein sequence ID" value="KAH6923799.1"/>
    <property type="molecule type" value="Genomic_DNA"/>
</dbReference>